<evidence type="ECO:0008006" key="5">
    <source>
        <dbReference type="Google" id="ProtNLM"/>
    </source>
</evidence>
<dbReference type="EMBL" id="JAQMLU010000022">
    <property type="protein sequence ID" value="MDB8751105.1"/>
    <property type="molecule type" value="Genomic_DNA"/>
</dbReference>
<name>A0AAW6EEX2_9FIRM</name>
<reference evidence="3" key="1">
    <citation type="submission" date="2023-01" db="EMBL/GenBank/DDBJ databases">
        <title>Human gut microbiome strain richness.</title>
        <authorList>
            <person name="Chen-Liaw A."/>
        </authorList>
    </citation>
    <scope>NUCLEOTIDE SEQUENCE</scope>
    <source>
        <strain evidence="3">D43st1_D9_D43t1_170807</strain>
    </source>
</reference>
<proteinExistence type="predicted"/>
<dbReference type="Proteomes" id="UP001213042">
    <property type="component" value="Unassembled WGS sequence"/>
</dbReference>
<evidence type="ECO:0000256" key="1">
    <source>
        <dbReference type="SAM" id="MobiDB-lite"/>
    </source>
</evidence>
<accession>A0AAW6EEX2</accession>
<keyword evidence="2" id="KW-0732">Signal</keyword>
<feature type="region of interest" description="Disordered" evidence="1">
    <location>
        <begin position="153"/>
        <end position="177"/>
    </location>
</feature>
<evidence type="ECO:0000313" key="3">
    <source>
        <dbReference type="EMBL" id="MDB8751105.1"/>
    </source>
</evidence>
<organism evidence="3 4">
    <name type="scientific">Ruminococcus bicirculans</name>
    <name type="common">ex Wegman et al. 2014</name>
    <dbReference type="NCBI Taxonomy" id="1160721"/>
    <lineage>
        <taxon>Bacteria</taxon>
        <taxon>Bacillati</taxon>
        <taxon>Bacillota</taxon>
        <taxon>Clostridia</taxon>
        <taxon>Eubacteriales</taxon>
        <taxon>Oscillospiraceae</taxon>
        <taxon>Ruminococcus</taxon>
    </lineage>
</organism>
<feature type="chain" id="PRO_5043890945" description="Secreted protein" evidence="2">
    <location>
        <begin position="28"/>
        <end position="177"/>
    </location>
</feature>
<evidence type="ECO:0000256" key="2">
    <source>
        <dbReference type="SAM" id="SignalP"/>
    </source>
</evidence>
<feature type="signal peptide" evidence="2">
    <location>
        <begin position="1"/>
        <end position="27"/>
    </location>
</feature>
<dbReference type="AlphaFoldDB" id="A0AAW6EEX2"/>
<gene>
    <name evidence="3" type="ORF">PNW00_11685</name>
</gene>
<dbReference type="RefSeq" id="WP_117878814.1">
    <property type="nucleotide sequence ID" value="NZ_JADMWL010000022.1"/>
</dbReference>
<feature type="compositionally biased region" description="Polar residues" evidence="1">
    <location>
        <begin position="153"/>
        <end position="165"/>
    </location>
</feature>
<comment type="caution">
    <text evidence="3">The sequence shown here is derived from an EMBL/GenBank/DDBJ whole genome shotgun (WGS) entry which is preliminary data.</text>
</comment>
<sequence length="177" mass="19836">MNNFIKKTLCAALATIMMSGTFAVADAASTSKKDNTGNSCKYKNSINLGLNSYTAYGDNGAVNSIHEVKYNYGTATFTPCNGKTNANKVIWYAEWKESGIIKDKIKHTYTLKNNSTESRDLSDGMKWNTFDKDITYFRTDIYPIISPANTSVKKSQNNTYTSNNNKYRRRASTNITH</sequence>
<protein>
    <recommendedName>
        <fullName evidence="5">Secreted protein</fullName>
    </recommendedName>
</protein>
<evidence type="ECO:0000313" key="4">
    <source>
        <dbReference type="Proteomes" id="UP001213042"/>
    </source>
</evidence>